<dbReference type="GO" id="GO:0008168">
    <property type="term" value="F:methyltransferase activity"/>
    <property type="evidence" value="ECO:0007669"/>
    <property type="project" value="UniProtKB-KW"/>
</dbReference>
<dbReference type="Gene3D" id="3.40.50.150">
    <property type="entry name" value="Vaccinia Virus protein VP39"/>
    <property type="match status" value="1"/>
</dbReference>
<dbReference type="Pfam" id="PF13649">
    <property type="entry name" value="Methyltransf_25"/>
    <property type="match status" value="1"/>
</dbReference>
<gene>
    <name evidence="2" type="ORF">KME07_21150</name>
</gene>
<evidence type="ECO:0000313" key="2">
    <source>
        <dbReference type="EMBL" id="MBW4467941.1"/>
    </source>
</evidence>
<dbReference type="InterPro" id="IPR029063">
    <property type="entry name" value="SAM-dependent_MTases_sf"/>
</dbReference>
<keyword evidence="2" id="KW-0489">Methyltransferase</keyword>
<dbReference type="SUPFAM" id="SSF53335">
    <property type="entry name" value="S-adenosyl-L-methionine-dependent methyltransferases"/>
    <property type="match status" value="1"/>
</dbReference>
<accession>A0A951U6X3</accession>
<dbReference type="AlphaFoldDB" id="A0A951U6X3"/>
<proteinExistence type="predicted"/>
<reference evidence="2" key="1">
    <citation type="submission" date="2021-05" db="EMBL/GenBank/DDBJ databases">
        <authorList>
            <person name="Pietrasiak N."/>
            <person name="Ward R."/>
            <person name="Stajich J.E."/>
            <person name="Kurbessoian T."/>
        </authorList>
    </citation>
    <scope>NUCLEOTIDE SEQUENCE</scope>
    <source>
        <strain evidence="2">GSE-TBD4-15B</strain>
    </source>
</reference>
<evidence type="ECO:0000313" key="3">
    <source>
        <dbReference type="Proteomes" id="UP000707356"/>
    </source>
</evidence>
<protein>
    <submittedName>
        <fullName evidence="2">Class I SAM-dependent methyltransferase</fullName>
    </submittedName>
</protein>
<dbReference type="Proteomes" id="UP000707356">
    <property type="component" value="Unassembled WGS sequence"/>
</dbReference>
<dbReference type="GO" id="GO:0032259">
    <property type="term" value="P:methylation"/>
    <property type="evidence" value="ECO:0007669"/>
    <property type="project" value="UniProtKB-KW"/>
</dbReference>
<dbReference type="PANTHER" id="PTHR42912">
    <property type="entry name" value="METHYLTRANSFERASE"/>
    <property type="match status" value="1"/>
</dbReference>
<comment type="caution">
    <text evidence="2">The sequence shown here is derived from an EMBL/GenBank/DDBJ whole genome shotgun (WGS) entry which is preliminary data.</text>
</comment>
<feature type="domain" description="Methyltransferase" evidence="1">
    <location>
        <begin position="46"/>
        <end position="137"/>
    </location>
</feature>
<dbReference type="InterPro" id="IPR050508">
    <property type="entry name" value="Methyltransf_Superfamily"/>
</dbReference>
<dbReference type="EMBL" id="JAHHHV010000082">
    <property type="protein sequence ID" value="MBW4467941.1"/>
    <property type="molecule type" value="Genomic_DNA"/>
</dbReference>
<dbReference type="CDD" id="cd02440">
    <property type="entry name" value="AdoMet_MTases"/>
    <property type="match status" value="1"/>
</dbReference>
<dbReference type="InterPro" id="IPR041698">
    <property type="entry name" value="Methyltransf_25"/>
</dbReference>
<keyword evidence="2" id="KW-0808">Transferase</keyword>
<organism evidence="2 3">
    <name type="scientific">Pegethrix bostrychoides GSE-TBD4-15B</name>
    <dbReference type="NCBI Taxonomy" id="2839662"/>
    <lineage>
        <taxon>Bacteria</taxon>
        <taxon>Bacillati</taxon>
        <taxon>Cyanobacteriota</taxon>
        <taxon>Cyanophyceae</taxon>
        <taxon>Oculatellales</taxon>
        <taxon>Oculatellaceae</taxon>
        <taxon>Pegethrix</taxon>
    </lineage>
</organism>
<evidence type="ECO:0000259" key="1">
    <source>
        <dbReference type="Pfam" id="PF13649"/>
    </source>
</evidence>
<name>A0A951U6X3_9CYAN</name>
<sequence>MADTENQRTYATRRIVRHYAALRELQPAEQTIFNLLRDRLPKMQMLDIGVGGGRTTLHFAPAVASYIGIDSSAKMIAACRQRFADRVFECGDARAMPQFADNSFDFVLFSFNGLDYMPHADRLRVLQEVRRICRPGGYFCFSSHNLQAMEQMFCWKNQLSRNPLTTYSNLVMLLLLRGLNRSISPRRLKAADHAVIRDESHNFRLQTYYVRPQVQIQQLAAFQTSWIYSWQSGLEITDSADASPDLWLYYLCTIAA</sequence>
<reference evidence="2" key="2">
    <citation type="journal article" date="2022" name="Microbiol. Resour. Announc.">
        <title>Metagenome Sequencing to Explore Phylogenomics of Terrestrial Cyanobacteria.</title>
        <authorList>
            <person name="Ward R.D."/>
            <person name="Stajich J.E."/>
            <person name="Johansen J.R."/>
            <person name="Huntemann M."/>
            <person name="Clum A."/>
            <person name="Foster B."/>
            <person name="Foster B."/>
            <person name="Roux S."/>
            <person name="Palaniappan K."/>
            <person name="Varghese N."/>
            <person name="Mukherjee S."/>
            <person name="Reddy T.B.K."/>
            <person name="Daum C."/>
            <person name="Copeland A."/>
            <person name="Chen I.A."/>
            <person name="Ivanova N.N."/>
            <person name="Kyrpides N.C."/>
            <person name="Shapiro N."/>
            <person name="Eloe-Fadrosh E.A."/>
            <person name="Pietrasiak N."/>
        </authorList>
    </citation>
    <scope>NUCLEOTIDE SEQUENCE</scope>
    <source>
        <strain evidence="2">GSE-TBD4-15B</strain>
    </source>
</reference>